<dbReference type="SUPFAM" id="SSF48230">
    <property type="entry name" value="Chondroitin AC/alginate lyase"/>
    <property type="match status" value="1"/>
</dbReference>
<evidence type="ECO:0000256" key="8">
    <source>
        <dbReference type="SAM" id="SignalP"/>
    </source>
</evidence>
<evidence type="ECO:0000259" key="10">
    <source>
        <dbReference type="Pfam" id="PF08124"/>
    </source>
</evidence>
<dbReference type="Gene3D" id="2.70.98.10">
    <property type="match status" value="1"/>
</dbReference>
<dbReference type="Pfam" id="PF02278">
    <property type="entry name" value="Lyase_8"/>
    <property type="match status" value="1"/>
</dbReference>
<dbReference type="GO" id="GO:0016837">
    <property type="term" value="F:carbon-oxygen lyase activity, acting on polysaccharides"/>
    <property type="evidence" value="ECO:0007669"/>
    <property type="project" value="UniProtKB-ARBA"/>
</dbReference>
<dbReference type="Proteomes" id="UP000321436">
    <property type="component" value="Unassembled WGS sequence"/>
</dbReference>
<dbReference type="Gene3D" id="2.60.220.10">
    <property type="entry name" value="Polysaccharide lyase family 8-like, C-terminal"/>
    <property type="match status" value="1"/>
</dbReference>
<protein>
    <submittedName>
        <fullName evidence="11">Chloramphenicol resistance protein</fullName>
    </submittedName>
</protein>
<dbReference type="OrthoDB" id="6394136at2"/>
<feature type="domain" description="Polysaccharide lyase 8 N-terminal alpha-helical" evidence="10">
    <location>
        <begin position="43"/>
        <end position="303"/>
    </location>
</feature>
<keyword evidence="5" id="KW-0106">Calcium</keyword>
<sequence length="657" mass="74410">MNTRKLLLATGIVLCSHFVVAQYPADSIIARRAREAAGNFNSRKAQQLAATLQPDGTWSDIDYKNRQKGGWKPLDHLTRLSTMAAAWAAPSSPLYHNKQLWNACSKALDHWLQQRYQSTNWWYNEIGVPRMVLEITALAGHRLSATQREGALQLLGQHRVSGAGANLVWSADLALHYGALTGDTAMIRRNRDLIVESITIGEPEGIQPDYSFFQHKERLQSYHYGSSFLRDNLLLAWQLHGTPWAFPPKKLELLCHYILQGLQWMSRNHYTVPSTLDRAVSRPNALKTQTLLAAANLLKAMNITALDGMMIAYNNNMRKPAFHAFPYADFTTFHQPGFSIFLKTISTRTLPTEYMNGENKKGGLLNAGNTFLMADGKEYYNLMPLWNWQYLPGITSFHADAKPERQPYAGIVGDSACGLSAMHYAIGKDSSHLRARKSWAMWNNVMIAMVAGIEYEEINTPVFTVLDQCRWRRPVTTSSKRELAKPGQYMLAKKEWAYQTPFAYVPLTENALQIDLKDTTGNWQAINQGKSARPVNGKVLEIKMEHLHQENLAYAVLYQPRENDVHRWEILRNDTACQSVLFTDGTLMTTFHTGTDLRWKNHVLKTDRPVLLMIRNDTLYASDPLHLGGTLQITINEQVKTIILPAEGTTIQQKITI</sequence>
<comment type="caution">
    <text evidence="11">The sequence shown here is derived from an EMBL/GenBank/DDBJ whole genome shotgun (WGS) entry which is preliminary data.</text>
</comment>
<dbReference type="InterPro" id="IPR008929">
    <property type="entry name" value="Chondroitin_lyas"/>
</dbReference>
<organism evidence="11 12">
    <name type="scientific">Chitinophaga cymbidii</name>
    <dbReference type="NCBI Taxonomy" id="1096750"/>
    <lineage>
        <taxon>Bacteria</taxon>
        <taxon>Pseudomonadati</taxon>
        <taxon>Bacteroidota</taxon>
        <taxon>Chitinophagia</taxon>
        <taxon>Chitinophagales</taxon>
        <taxon>Chitinophagaceae</taxon>
        <taxon>Chitinophaga</taxon>
    </lineage>
</organism>
<keyword evidence="12" id="KW-1185">Reference proteome</keyword>
<dbReference type="SUPFAM" id="SSF74650">
    <property type="entry name" value="Galactose mutarotase-like"/>
    <property type="match status" value="1"/>
</dbReference>
<dbReference type="GO" id="GO:0005975">
    <property type="term" value="P:carbohydrate metabolic process"/>
    <property type="evidence" value="ECO:0007669"/>
    <property type="project" value="InterPro"/>
</dbReference>
<dbReference type="Pfam" id="PF08124">
    <property type="entry name" value="Lyase_8_N"/>
    <property type="match status" value="1"/>
</dbReference>
<evidence type="ECO:0000256" key="2">
    <source>
        <dbReference type="ARBA" id="ARBA00006699"/>
    </source>
</evidence>
<dbReference type="InterPro" id="IPR012970">
    <property type="entry name" value="Lyase_8_alpha_N"/>
</dbReference>
<keyword evidence="6" id="KW-0456">Lyase</keyword>
<dbReference type="InterPro" id="IPR038970">
    <property type="entry name" value="Lyase_8"/>
</dbReference>
<dbReference type="InterPro" id="IPR014718">
    <property type="entry name" value="GH-type_carb-bd"/>
</dbReference>
<dbReference type="PANTHER" id="PTHR38481:SF1">
    <property type="entry name" value="HYALURONATE LYASE"/>
    <property type="match status" value="1"/>
</dbReference>
<feature type="active site" evidence="7">
    <location>
        <position position="224"/>
    </location>
</feature>
<keyword evidence="4 8" id="KW-0732">Signal</keyword>
<dbReference type="PANTHER" id="PTHR38481">
    <property type="entry name" value="HYALURONATE LYASE"/>
    <property type="match status" value="1"/>
</dbReference>
<evidence type="ECO:0000256" key="7">
    <source>
        <dbReference type="PIRSR" id="PIRSR638970-1"/>
    </source>
</evidence>
<evidence type="ECO:0000256" key="6">
    <source>
        <dbReference type="ARBA" id="ARBA00023239"/>
    </source>
</evidence>
<dbReference type="GO" id="GO:0005576">
    <property type="term" value="C:extracellular region"/>
    <property type="evidence" value="ECO:0007669"/>
    <property type="project" value="InterPro"/>
</dbReference>
<evidence type="ECO:0000256" key="1">
    <source>
        <dbReference type="ARBA" id="ARBA00001913"/>
    </source>
</evidence>
<dbReference type="RefSeq" id="WP_146858137.1">
    <property type="nucleotide sequence ID" value="NZ_BKAU01000001.1"/>
</dbReference>
<gene>
    <name evidence="11" type="ORF">CCY01nite_08550</name>
</gene>
<evidence type="ECO:0000256" key="3">
    <source>
        <dbReference type="ARBA" id="ARBA00011245"/>
    </source>
</evidence>
<feature type="chain" id="PRO_5021949112" evidence="8">
    <location>
        <begin position="22"/>
        <end position="657"/>
    </location>
</feature>
<accession>A0A512RFX2</accession>
<dbReference type="AlphaFoldDB" id="A0A512RFX2"/>
<dbReference type="SUPFAM" id="SSF49863">
    <property type="entry name" value="Hyaluronate lyase-like, C-terminal domain"/>
    <property type="match status" value="1"/>
</dbReference>
<dbReference type="EMBL" id="BKAU01000001">
    <property type="protein sequence ID" value="GEP94595.1"/>
    <property type="molecule type" value="Genomic_DNA"/>
</dbReference>
<feature type="domain" description="Polysaccharide lyase family 8 central" evidence="9">
    <location>
        <begin position="323"/>
        <end position="557"/>
    </location>
</feature>
<evidence type="ECO:0000256" key="5">
    <source>
        <dbReference type="ARBA" id="ARBA00022837"/>
    </source>
</evidence>
<dbReference type="InterPro" id="IPR011013">
    <property type="entry name" value="Gal_mutarotase_sf_dom"/>
</dbReference>
<dbReference type="InterPro" id="IPR011071">
    <property type="entry name" value="Lyase_8-like_C"/>
</dbReference>
<proteinExistence type="inferred from homology"/>
<evidence type="ECO:0000259" key="9">
    <source>
        <dbReference type="Pfam" id="PF02278"/>
    </source>
</evidence>
<comment type="cofactor">
    <cofactor evidence="1">
        <name>Ca(2+)</name>
        <dbReference type="ChEBI" id="CHEBI:29108"/>
    </cofactor>
</comment>
<reference evidence="11 12" key="1">
    <citation type="submission" date="2019-07" db="EMBL/GenBank/DDBJ databases">
        <title>Whole genome shotgun sequence of Chitinophaga cymbidii NBRC 109752.</title>
        <authorList>
            <person name="Hosoyama A."/>
            <person name="Uohara A."/>
            <person name="Ohji S."/>
            <person name="Ichikawa N."/>
        </authorList>
    </citation>
    <scope>NUCLEOTIDE SEQUENCE [LARGE SCALE GENOMIC DNA]</scope>
    <source>
        <strain evidence="11 12">NBRC 109752</strain>
    </source>
</reference>
<evidence type="ECO:0000313" key="11">
    <source>
        <dbReference type="EMBL" id="GEP94595.1"/>
    </source>
</evidence>
<feature type="signal peptide" evidence="8">
    <location>
        <begin position="1"/>
        <end position="21"/>
    </location>
</feature>
<feature type="active site" evidence="7">
    <location>
        <position position="215"/>
    </location>
</feature>
<evidence type="ECO:0000256" key="4">
    <source>
        <dbReference type="ARBA" id="ARBA00022729"/>
    </source>
</evidence>
<dbReference type="Gene3D" id="1.50.10.100">
    <property type="entry name" value="Chondroitin AC/alginate lyase"/>
    <property type="match status" value="1"/>
</dbReference>
<dbReference type="InterPro" id="IPR003159">
    <property type="entry name" value="Lyase_8_central_dom"/>
</dbReference>
<evidence type="ECO:0000313" key="12">
    <source>
        <dbReference type="Proteomes" id="UP000321436"/>
    </source>
</evidence>
<comment type="subunit">
    <text evidence="3">Monomer.</text>
</comment>
<name>A0A512RFX2_9BACT</name>
<feature type="active site" evidence="7">
    <location>
        <position position="278"/>
    </location>
</feature>
<dbReference type="GO" id="GO:0030246">
    <property type="term" value="F:carbohydrate binding"/>
    <property type="evidence" value="ECO:0007669"/>
    <property type="project" value="InterPro"/>
</dbReference>
<comment type="similarity">
    <text evidence="2">Belongs to the polysaccharide lyase 8 family.</text>
</comment>